<proteinExistence type="predicted"/>
<evidence type="ECO:0000313" key="1">
    <source>
        <dbReference type="EMBL" id="WXB76496.1"/>
    </source>
</evidence>
<dbReference type="InterPro" id="IPR052924">
    <property type="entry name" value="OsmC/Ohr_hydroprdx_reductase"/>
</dbReference>
<protein>
    <submittedName>
        <fullName evidence="1">OsmC family protein</fullName>
        <ecNumber evidence="1">1.11.1.-</ecNumber>
    </submittedName>
</protein>
<dbReference type="PANTHER" id="PTHR35368">
    <property type="entry name" value="HYDROPEROXIDE REDUCTASE"/>
    <property type="match status" value="1"/>
</dbReference>
<dbReference type="EMBL" id="CP144913">
    <property type="protein sequence ID" value="WXB76496.1"/>
    <property type="molecule type" value="Genomic_DNA"/>
</dbReference>
<dbReference type="InterPro" id="IPR036102">
    <property type="entry name" value="OsmC/Ohrsf"/>
</dbReference>
<evidence type="ECO:0000313" key="2">
    <source>
        <dbReference type="Proteomes" id="UP001382727"/>
    </source>
</evidence>
<dbReference type="Proteomes" id="UP001382727">
    <property type="component" value="Chromosome"/>
</dbReference>
<name>A0ABZ2MHE4_9MICO</name>
<dbReference type="PANTHER" id="PTHR35368:SF1">
    <property type="entry name" value="HYDROPEROXIDE REDUCTASE"/>
    <property type="match status" value="1"/>
</dbReference>
<dbReference type="InterPro" id="IPR015946">
    <property type="entry name" value="KH_dom-like_a/b"/>
</dbReference>
<dbReference type="EC" id="1.11.1.-" evidence="1"/>
<accession>A0ABZ2MHE4</accession>
<dbReference type="RefSeq" id="WP_338749527.1">
    <property type="nucleotide sequence ID" value="NZ_CP144913.1"/>
</dbReference>
<keyword evidence="1" id="KW-0560">Oxidoreductase</keyword>
<dbReference type="Gene3D" id="3.30.300.20">
    <property type="match status" value="1"/>
</dbReference>
<dbReference type="Pfam" id="PF02566">
    <property type="entry name" value="OsmC"/>
    <property type="match status" value="1"/>
</dbReference>
<organism evidence="1 2">
    <name type="scientific">Janibacter alittae</name>
    <dbReference type="NCBI Taxonomy" id="3115209"/>
    <lineage>
        <taxon>Bacteria</taxon>
        <taxon>Bacillati</taxon>
        <taxon>Actinomycetota</taxon>
        <taxon>Actinomycetes</taxon>
        <taxon>Micrococcales</taxon>
        <taxon>Intrasporangiaceae</taxon>
        <taxon>Janibacter</taxon>
    </lineage>
</organism>
<dbReference type="InterPro" id="IPR003718">
    <property type="entry name" value="OsmC/Ohr_fam"/>
</dbReference>
<sequence>MSSSPSTTQSTPAQLKRVRARSIWEGAMRARHQVRKFAAFETAEPVPVGGDDSSPSPMEYVVAALGGCLAVVAETVAAEQELGLTALEIDTQATMDTRGFLGTADVSPHFREVVVRARFGLSDPSALPALQREVERRCPAFNLVKDAGVPVTLDWSVTGGPR</sequence>
<dbReference type="GO" id="GO:0004601">
    <property type="term" value="F:peroxidase activity"/>
    <property type="evidence" value="ECO:0007669"/>
    <property type="project" value="UniProtKB-KW"/>
</dbReference>
<keyword evidence="2" id="KW-1185">Reference proteome</keyword>
<dbReference type="SUPFAM" id="SSF82784">
    <property type="entry name" value="OsmC-like"/>
    <property type="match status" value="1"/>
</dbReference>
<keyword evidence="1" id="KW-0575">Peroxidase</keyword>
<gene>
    <name evidence="1" type="ORF">V1351_00125</name>
</gene>
<reference evidence="1 2" key="1">
    <citation type="submission" date="2024-02" db="EMBL/GenBank/DDBJ databases">
        <title>Janibacter sp. nov., isolated from gut of marine sandworm.</title>
        <authorList>
            <person name="Kim B."/>
            <person name="Jun M.O."/>
            <person name="Shin N.-R."/>
        </authorList>
    </citation>
    <scope>NUCLEOTIDE SEQUENCE [LARGE SCALE GENOMIC DNA]</scope>
    <source>
        <strain evidence="1 2">A1S7</strain>
    </source>
</reference>